<keyword evidence="2" id="KW-0378">Hydrolase</keyword>
<dbReference type="Pfam" id="PF12697">
    <property type="entry name" value="Abhydrolase_6"/>
    <property type="match status" value="1"/>
</dbReference>
<dbReference type="Gene3D" id="3.40.50.1820">
    <property type="entry name" value="alpha/beta hydrolase"/>
    <property type="match status" value="1"/>
</dbReference>
<dbReference type="EMBL" id="JARJCN010000019">
    <property type="protein sequence ID" value="KAJ7091928.1"/>
    <property type="molecule type" value="Genomic_DNA"/>
</dbReference>
<dbReference type="InterPro" id="IPR052897">
    <property type="entry name" value="Sec-Metab_Biosynth_Hydrolase"/>
</dbReference>
<feature type="domain" description="AB hydrolase-1" evidence="1">
    <location>
        <begin position="7"/>
        <end position="245"/>
    </location>
</feature>
<comment type="caution">
    <text evidence="2">The sequence shown here is derived from an EMBL/GenBank/DDBJ whole genome shotgun (WGS) entry which is preliminary data.</text>
</comment>
<reference evidence="2" key="1">
    <citation type="submission" date="2023-03" db="EMBL/GenBank/DDBJ databases">
        <title>Massive genome expansion in bonnet fungi (Mycena s.s.) driven by repeated elements and novel gene families across ecological guilds.</title>
        <authorList>
            <consortium name="Lawrence Berkeley National Laboratory"/>
            <person name="Harder C.B."/>
            <person name="Miyauchi S."/>
            <person name="Viragh M."/>
            <person name="Kuo A."/>
            <person name="Thoen E."/>
            <person name="Andreopoulos B."/>
            <person name="Lu D."/>
            <person name="Skrede I."/>
            <person name="Drula E."/>
            <person name="Henrissat B."/>
            <person name="Morin E."/>
            <person name="Kohler A."/>
            <person name="Barry K."/>
            <person name="LaButti K."/>
            <person name="Morin E."/>
            <person name="Salamov A."/>
            <person name="Lipzen A."/>
            <person name="Mereny Z."/>
            <person name="Hegedus B."/>
            <person name="Baldrian P."/>
            <person name="Stursova M."/>
            <person name="Weitz H."/>
            <person name="Taylor A."/>
            <person name="Grigoriev I.V."/>
            <person name="Nagy L.G."/>
            <person name="Martin F."/>
            <person name="Kauserud H."/>
        </authorList>
    </citation>
    <scope>NUCLEOTIDE SEQUENCE</scope>
    <source>
        <strain evidence="2">CBHHK173m</strain>
    </source>
</reference>
<gene>
    <name evidence="2" type="ORF">B0H15DRAFT_180908</name>
</gene>
<evidence type="ECO:0000259" key="1">
    <source>
        <dbReference type="Pfam" id="PF12697"/>
    </source>
</evidence>
<name>A0AAD6U8Z1_9AGAR</name>
<dbReference type="InterPro" id="IPR029058">
    <property type="entry name" value="AB_hydrolase_fold"/>
</dbReference>
<sequence length="254" mass="27503">MTKPTTVFVPGAWHTPEVYAATMSFLNEAGYPTIGLPLPSVGAVPAHTSFDEDVKAIRNCLKQLVEVEEKEVVLVTHSYTGMPGAEAPIGLGKKERQGKGLNGGVIRLVFIMAFAMPEGFQPTAGGAQFPEWMKLNAESMTVDVDPADAKRIFYNDIPDEEGDKWATKLAHQSVGVYSSTTTYAAWKYIPSTFVIGKADRSSFTPEVVDYMIKSAREQEPTAFDVVEECDGGHCLMLSHPEWLAGAVKRAAGGA</sequence>
<dbReference type="SUPFAM" id="SSF53474">
    <property type="entry name" value="alpha/beta-Hydrolases"/>
    <property type="match status" value="1"/>
</dbReference>
<organism evidence="2 3">
    <name type="scientific">Mycena belliarum</name>
    <dbReference type="NCBI Taxonomy" id="1033014"/>
    <lineage>
        <taxon>Eukaryota</taxon>
        <taxon>Fungi</taxon>
        <taxon>Dikarya</taxon>
        <taxon>Basidiomycota</taxon>
        <taxon>Agaricomycotina</taxon>
        <taxon>Agaricomycetes</taxon>
        <taxon>Agaricomycetidae</taxon>
        <taxon>Agaricales</taxon>
        <taxon>Marasmiineae</taxon>
        <taxon>Mycenaceae</taxon>
        <taxon>Mycena</taxon>
    </lineage>
</organism>
<evidence type="ECO:0000313" key="2">
    <source>
        <dbReference type="EMBL" id="KAJ7091928.1"/>
    </source>
</evidence>
<accession>A0AAD6U8Z1</accession>
<proteinExistence type="predicted"/>
<dbReference type="InterPro" id="IPR000073">
    <property type="entry name" value="AB_hydrolase_1"/>
</dbReference>
<evidence type="ECO:0000313" key="3">
    <source>
        <dbReference type="Proteomes" id="UP001222325"/>
    </source>
</evidence>
<protein>
    <submittedName>
        <fullName evidence="2">Alpha/beta hydrolase fold-1</fullName>
    </submittedName>
</protein>
<dbReference type="Proteomes" id="UP001222325">
    <property type="component" value="Unassembled WGS sequence"/>
</dbReference>
<dbReference type="PANTHER" id="PTHR37017:SF11">
    <property type="entry name" value="ESTERASE_LIPASE_THIOESTERASE DOMAIN-CONTAINING PROTEIN"/>
    <property type="match status" value="1"/>
</dbReference>
<dbReference type="AlphaFoldDB" id="A0AAD6U8Z1"/>
<keyword evidence="3" id="KW-1185">Reference proteome</keyword>
<dbReference type="PANTHER" id="PTHR37017">
    <property type="entry name" value="AB HYDROLASE-1 DOMAIN-CONTAINING PROTEIN-RELATED"/>
    <property type="match status" value="1"/>
</dbReference>
<dbReference type="GO" id="GO:0016787">
    <property type="term" value="F:hydrolase activity"/>
    <property type="evidence" value="ECO:0007669"/>
    <property type="project" value="UniProtKB-KW"/>
</dbReference>